<dbReference type="GO" id="GO:0022904">
    <property type="term" value="P:respiratory electron transport chain"/>
    <property type="evidence" value="ECO:0007669"/>
    <property type="project" value="InterPro"/>
</dbReference>
<organism evidence="15 16">
    <name type="scientific">Polymorphum gilvum (strain LMG 25793 / CGMCC 1.9160 / SL003B-26A1)</name>
    <dbReference type="NCBI Taxonomy" id="991905"/>
    <lineage>
        <taxon>Bacteria</taxon>
        <taxon>Pseudomonadati</taxon>
        <taxon>Pseudomonadota</taxon>
        <taxon>Alphaproteobacteria</taxon>
        <taxon>Rhodobacterales</taxon>
        <taxon>Paracoccaceae</taxon>
        <taxon>Polymorphum</taxon>
    </lineage>
</organism>
<dbReference type="OrthoDB" id="8156287at2"/>
<evidence type="ECO:0000259" key="14">
    <source>
        <dbReference type="Pfam" id="PF01292"/>
    </source>
</evidence>
<dbReference type="Proteomes" id="UP000008130">
    <property type="component" value="Chromosome"/>
</dbReference>
<evidence type="ECO:0000256" key="6">
    <source>
        <dbReference type="ARBA" id="ARBA00022692"/>
    </source>
</evidence>
<dbReference type="GO" id="GO:0046872">
    <property type="term" value="F:metal ion binding"/>
    <property type="evidence" value="ECO:0007669"/>
    <property type="project" value="UniProtKB-KW"/>
</dbReference>
<sequence>MSRSQPTTYSSTQIAIHWIVAALVLFQIVFGESIKDLGRALRRGEAPDAMVSLMGNLHIWFGVAILVLTLVRVFLKVTRGAPPAPPGSALSLFAMKAVYALFYLLMLAAPVTGLAAWYLSVDVAGDIHEAMKPAFVLLIAIHVLAALWHRFVLKDDVMGRMLSSRP</sequence>
<keyword evidence="8" id="KW-0249">Electron transport</keyword>
<evidence type="ECO:0000256" key="4">
    <source>
        <dbReference type="ARBA" id="ARBA00022475"/>
    </source>
</evidence>
<dbReference type="InterPro" id="IPR016174">
    <property type="entry name" value="Di-haem_cyt_TM"/>
</dbReference>
<evidence type="ECO:0000313" key="15">
    <source>
        <dbReference type="EMBL" id="ADZ69698.1"/>
    </source>
</evidence>
<dbReference type="EMBL" id="CP002568">
    <property type="protein sequence ID" value="ADZ69698.1"/>
    <property type="molecule type" value="Genomic_DNA"/>
</dbReference>
<dbReference type="STRING" id="991905.SL003B_1269"/>
<evidence type="ECO:0000256" key="3">
    <source>
        <dbReference type="ARBA" id="ARBA00022448"/>
    </source>
</evidence>
<evidence type="ECO:0000256" key="9">
    <source>
        <dbReference type="ARBA" id="ARBA00022989"/>
    </source>
</evidence>
<keyword evidence="5" id="KW-0349">Heme</keyword>
<feature type="domain" description="Cytochrome b561 bacterial/Ni-hydrogenase" evidence="14">
    <location>
        <begin position="9"/>
        <end position="163"/>
    </location>
</feature>
<evidence type="ECO:0000256" key="2">
    <source>
        <dbReference type="ARBA" id="ARBA00004651"/>
    </source>
</evidence>
<dbReference type="eggNOG" id="COG3038">
    <property type="taxonomic scope" value="Bacteria"/>
</dbReference>
<keyword evidence="11 13" id="KW-0472">Membrane</keyword>
<dbReference type="KEGG" id="pgv:SL003B_1269"/>
<name>F2J1B6_POLGS</name>
<dbReference type="InterPro" id="IPR011577">
    <property type="entry name" value="Cyt_b561_bac/Ni-Hgenase"/>
</dbReference>
<evidence type="ECO:0000256" key="11">
    <source>
        <dbReference type="ARBA" id="ARBA00023136"/>
    </source>
</evidence>
<keyword evidence="7" id="KW-0479">Metal-binding</keyword>
<evidence type="ECO:0000256" key="12">
    <source>
        <dbReference type="ARBA" id="ARBA00037975"/>
    </source>
</evidence>
<evidence type="ECO:0000256" key="13">
    <source>
        <dbReference type="SAM" id="Phobius"/>
    </source>
</evidence>
<dbReference type="HOGENOM" id="CLU_095321_2_1_5"/>
<evidence type="ECO:0000256" key="1">
    <source>
        <dbReference type="ARBA" id="ARBA00001970"/>
    </source>
</evidence>
<keyword evidence="4" id="KW-1003">Cell membrane</keyword>
<dbReference type="GO" id="GO:0020037">
    <property type="term" value="F:heme binding"/>
    <property type="evidence" value="ECO:0007669"/>
    <property type="project" value="TreeGrafter"/>
</dbReference>
<keyword evidence="16" id="KW-1185">Reference proteome</keyword>
<comment type="subcellular location">
    <subcellularLocation>
        <location evidence="2">Cell membrane</location>
        <topology evidence="2">Multi-pass membrane protein</topology>
    </subcellularLocation>
</comment>
<gene>
    <name evidence="15" type="ordered locus">SL003B_1269</name>
</gene>
<feature type="transmembrane region" description="Helical" evidence="13">
    <location>
        <begin position="50"/>
        <end position="75"/>
    </location>
</feature>
<keyword evidence="10" id="KW-0408">Iron</keyword>
<dbReference type="SUPFAM" id="SSF81342">
    <property type="entry name" value="Transmembrane di-heme cytochromes"/>
    <property type="match status" value="1"/>
</dbReference>
<evidence type="ECO:0000256" key="10">
    <source>
        <dbReference type="ARBA" id="ARBA00023004"/>
    </source>
</evidence>
<evidence type="ECO:0000313" key="16">
    <source>
        <dbReference type="Proteomes" id="UP000008130"/>
    </source>
</evidence>
<feature type="transmembrane region" description="Helical" evidence="13">
    <location>
        <begin position="12"/>
        <end position="30"/>
    </location>
</feature>
<dbReference type="InterPro" id="IPR052168">
    <property type="entry name" value="Cytochrome_b561_oxidase"/>
</dbReference>
<keyword evidence="3" id="KW-0813">Transport</keyword>
<keyword evidence="6 13" id="KW-0812">Transmembrane</keyword>
<dbReference type="Pfam" id="PF01292">
    <property type="entry name" value="Ni_hydr_CYTB"/>
    <property type="match status" value="1"/>
</dbReference>
<evidence type="ECO:0000256" key="7">
    <source>
        <dbReference type="ARBA" id="ARBA00022723"/>
    </source>
</evidence>
<feature type="transmembrane region" description="Helical" evidence="13">
    <location>
        <begin position="134"/>
        <end position="153"/>
    </location>
</feature>
<comment type="similarity">
    <text evidence="12">Belongs to the cytochrome b561 family.</text>
</comment>
<proteinExistence type="inferred from homology"/>
<accession>F2J1B6</accession>
<comment type="cofactor">
    <cofactor evidence="1">
        <name>heme b</name>
        <dbReference type="ChEBI" id="CHEBI:60344"/>
    </cofactor>
</comment>
<dbReference type="PANTHER" id="PTHR30529">
    <property type="entry name" value="CYTOCHROME B561"/>
    <property type="match status" value="1"/>
</dbReference>
<dbReference type="AlphaFoldDB" id="F2J1B6"/>
<dbReference type="PANTHER" id="PTHR30529:SF7">
    <property type="entry name" value="CYTOCHROME B561 BACTERIAL_NI-HYDROGENASE DOMAIN-CONTAINING PROTEIN"/>
    <property type="match status" value="1"/>
</dbReference>
<dbReference type="Gene3D" id="1.20.950.20">
    <property type="entry name" value="Transmembrane di-heme cytochromes, Chain C"/>
    <property type="match status" value="1"/>
</dbReference>
<dbReference type="GO" id="GO:0009055">
    <property type="term" value="F:electron transfer activity"/>
    <property type="evidence" value="ECO:0007669"/>
    <property type="project" value="InterPro"/>
</dbReference>
<protein>
    <submittedName>
        <fullName evidence="15">Cytochrome B561</fullName>
    </submittedName>
</protein>
<reference evidence="15 16" key="1">
    <citation type="journal article" date="2011" name="J. Bacteriol.">
        <title>Complete genome sequence of Polymorphum gilvum SL003B-26A1T, a crude oil-degrading bacterium from oil-polluted saline soil.</title>
        <authorList>
            <person name="Li S.G."/>
            <person name="Tang Y.Q."/>
            <person name="Nie Y."/>
            <person name="Cai M."/>
            <person name="Wu X.L."/>
        </authorList>
    </citation>
    <scope>NUCLEOTIDE SEQUENCE [LARGE SCALE GENOMIC DNA]</scope>
    <source>
        <strain evidence="16">LMG 25793 / CGMCC 1.9160 / SL003B-26A1</strain>
    </source>
</reference>
<feature type="transmembrane region" description="Helical" evidence="13">
    <location>
        <begin position="96"/>
        <end position="119"/>
    </location>
</feature>
<keyword evidence="9 13" id="KW-1133">Transmembrane helix</keyword>
<dbReference type="RefSeq" id="WP_013652015.1">
    <property type="nucleotide sequence ID" value="NC_015259.1"/>
</dbReference>
<dbReference type="GO" id="GO:0005886">
    <property type="term" value="C:plasma membrane"/>
    <property type="evidence" value="ECO:0007669"/>
    <property type="project" value="UniProtKB-SubCell"/>
</dbReference>
<evidence type="ECO:0000256" key="5">
    <source>
        <dbReference type="ARBA" id="ARBA00022617"/>
    </source>
</evidence>
<evidence type="ECO:0000256" key="8">
    <source>
        <dbReference type="ARBA" id="ARBA00022982"/>
    </source>
</evidence>